<dbReference type="GO" id="GO:0016973">
    <property type="term" value="P:poly(A)+ mRNA export from nucleus"/>
    <property type="evidence" value="ECO:0007669"/>
    <property type="project" value="TreeGrafter"/>
</dbReference>
<sequence>MVGNYNLNQFFRDIQNGNYTILSLDLQFNGFQVASLQNELISKSYTKKQLEELVEFNSGNKRWTRFNIMITSFLNYCENVDPWSIWSSCDLIFEFYSNLTNCLLNDTYPIDPLVPIFRKQTEIVIPLAIKLDNNYMILGTRKYQFLSHTSSIISKLFNSIKTYRNDNSGGNGSNDSERYDATLPEKQKILLYLVNKLNNLYFRIDSPQLCSNIFNNFKPKSMLEHFKDYNIRERIEYRYLLGRYYLLNARMSNAYAQLQKAYVMAMSINNSLQGNDDDNGNRLVWKRNINRILRYLIPAGIVIGKCPNFNDIKDYPQIDIYKKLCHNITTGNMSGLHGWLKLHEKLLRRQYVHLILLEKLPILTYRFLIKNVISKFVISEGSNKLLYELVHRAIWVSLNLSDDNGSIDNSMGKKITIYDGIHTGTLADTENILVTLINLGFLRGNCFPLLKLCVFQKNVPITDVMPSVDKRIALQFPLHSDDSWLDS</sequence>
<dbReference type="InterPro" id="IPR045114">
    <property type="entry name" value="Csn12-like"/>
</dbReference>
<gene>
    <name evidence="1" type="primary">NDAI0B02600</name>
    <name evidence="1" type="ordered locus">NDAI_0B02600</name>
</gene>
<dbReference type="GO" id="GO:0031124">
    <property type="term" value="P:mRNA 3'-end processing"/>
    <property type="evidence" value="ECO:0007669"/>
    <property type="project" value="EnsemblFungi"/>
</dbReference>
<dbReference type="KEGG" id="ndi:NDAI_0B02600"/>
<dbReference type="GO" id="GO:0070390">
    <property type="term" value="C:transcription export complex 2"/>
    <property type="evidence" value="ECO:0007669"/>
    <property type="project" value="EnsemblFungi"/>
</dbReference>
<dbReference type="OrthoDB" id="5404651at2759"/>
<organism evidence="1 2">
    <name type="scientific">Naumovozyma dairenensis (strain ATCC 10597 / BCRC 20456 / CBS 421 / NBRC 0211 / NRRL Y-12639)</name>
    <name type="common">Saccharomyces dairenensis</name>
    <dbReference type="NCBI Taxonomy" id="1071378"/>
    <lineage>
        <taxon>Eukaryota</taxon>
        <taxon>Fungi</taxon>
        <taxon>Dikarya</taxon>
        <taxon>Ascomycota</taxon>
        <taxon>Saccharomycotina</taxon>
        <taxon>Saccharomycetes</taxon>
        <taxon>Saccharomycetales</taxon>
        <taxon>Saccharomycetaceae</taxon>
        <taxon>Naumovozyma</taxon>
    </lineage>
</organism>
<dbReference type="RefSeq" id="XP_003668538.1">
    <property type="nucleotide sequence ID" value="XM_003668490.1"/>
</dbReference>
<evidence type="ECO:0000313" key="1">
    <source>
        <dbReference type="EMBL" id="CCD23295.1"/>
    </source>
</evidence>
<evidence type="ECO:0000313" key="2">
    <source>
        <dbReference type="Proteomes" id="UP000000689"/>
    </source>
</evidence>
<dbReference type="GO" id="GO:0000973">
    <property type="term" value="P:post-transcriptional tethering of RNA polymerase II gene DNA at nuclear periphery"/>
    <property type="evidence" value="ECO:0007669"/>
    <property type="project" value="EnsemblFungi"/>
</dbReference>
<dbReference type="OMA" id="PQLCSNI"/>
<dbReference type="AlphaFoldDB" id="G0W684"/>
<dbReference type="GeneID" id="11497810"/>
<dbReference type="SMART" id="SM00753">
    <property type="entry name" value="PAM"/>
    <property type="match status" value="1"/>
</dbReference>
<dbReference type="HOGENOM" id="CLU_048936_0_0_1"/>
<dbReference type="eggNOG" id="KOG2688">
    <property type="taxonomic scope" value="Eukaryota"/>
</dbReference>
<dbReference type="GO" id="GO:0005635">
    <property type="term" value="C:nuclear envelope"/>
    <property type="evidence" value="ECO:0007669"/>
    <property type="project" value="EnsemblFungi"/>
</dbReference>
<dbReference type="GO" id="GO:0003690">
    <property type="term" value="F:double-stranded DNA binding"/>
    <property type="evidence" value="ECO:0007669"/>
    <property type="project" value="EnsemblFungi"/>
</dbReference>
<name>G0W684_NAUDC</name>
<proteinExistence type="predicted"/>
<dbReference type="STRING" id="1071378.G0W684"/>
<dbReference type="Proteomes" id="UP000000689">
    <property type="component" value="Chromosome 2"/>
</dbReference>
<dbReference type="GO" id="GO:0006368">
    <property type="term" value="P:transcription elongation by RNA polymerase II"/>
    <property type="evidence" value="ECO:0007669"/>
    <property type="project" value="EnsemblFungi"/>
</dbReference>
<dbReference type="GO" id="GO:0003723">
    <property type="term" value="F:RNA binding"/>
    <property type="evidence" value="ECO:0007669"/>
    <property type="project" value="EnsemblFungi"/>
</dbReference>
<dbReference type="GO" id="GO:0071028">
    <property type="term" value="P:nuclear mRNA surveillance"/>
    <property type="evidence" value="ECO:0007669"/>
    <property type="project" value="EnsemblFungi"/>
</dbReference>
<dbReference type="EMBL" id="HE580268">
    <property type="protein sequence ID" value="CCD23295.1"/>
    <property type="molecule type" value="Genomic_DNA"/>
</dbReference>
<protein>
    <submittedName>
        <fullName evidence="1">Uncharacterized protein</fullName>
    </submittedName>
</protein>
<dbReference type="PANTHER" id="PTHR12732">
    <property type="entry name" value="UNCHARACTERIZED PROTEASOME COMPONENT REGION PCI-CONTAINING"/>
    <property type="match status" value="1"/>
</dbReference>
<keyword evidence="2" id="KW-1185">Reference proteome</keyword>
<dbReference type="GO" id="GO:0006283">
    <property type="term" value="P:transcription-coupled nucleotide-excision repair"/>
    <property type="evidence" value="ECO:0007669"/>
    <property type="project" value="EnsemblFungi"/>
</dbReference>
<reference evidence="1 2" key="1">
    <citation type="journal article" date="2011" name="Proc. Natl. Acad. Sci. U.S.A.">
        <title>Evolutionary erosion of yeast sex chromosomes by mating-type switching accidents.</title>
        <authorList>
            <person name="Gordon J.L."/>
            <person name="Armisen D."/>
            <person name="Proux-Wera E."/>
            <person name="Oheigeartaigh S.S."/>
            <person name="Byrne K.P."/>
            <person name="Wolfe K.H."/>
        </authorList>
    </citation>
    <scope>NUCLEOTIDE SEQUENCE [LARGE SCALE GENOMIC DNA]</scope>
    <source>
        <strain evidence="2">ATCC 10597 / BCRC 20456 / CBS 421 / NBRC 0211 / NRRL Y-12639</strain>
    </source>
</reference>
<dbReference type="PANTHER" id="PTHR12732:SF8">
    <property type="entry name" value="NUCLEAR MRNA EXPORT PROTEIN THP1"/>
    <property type="match status" value="1"/>
</dbReference>
<accession>G0W684</accession>